<gene>
    <name evidence="1" type="ORF">GGD45_005083</name>
</gene>
<sequence>MEFFQAGHEIKYFGFRRVATGMIILGCLYNDINDIREAAAATTALFHRVINLGGNNELPTVLIKELVDNVPDFFVGDVITTANQHSSLSPSNMTSAVLLSAKEDALCQERNDSNLVREPSSEAFARYEGRNLNGNCGLAA</sequence>
<name>A0ABR6R624_RHITR</name>
<dbReference type="EMBL" id="JACHBF010000019">
    <property type="protein sequence ID" value="MBB6494639.1"/>
    <property type="molecule type" value="Genomic_DNA"/>
</dbReference>
<dbReference type="Proteomes" id="UP000526625">
    <property type="component" value="Unassembled WGS sequence"/>
</dbReference>
<organism evidence="1 2">
    <name type="scientific">Rhizobium tropici</name>
    <dbReference type="NCBI Taxonomy" id="398"/>
    <lineage>
        <taxon>Bacteria</taxon>
        <taxon>Pseudomonadati</taxon>
        <taxon>Pseudomonadota</taxon>
        <taxon>Alphaproteobacteria</taxon>
        <taxon>Hyphomicrobiales</taxon>
        <taxon>Rhizobiaceae</taxon>
        <taxon>Rhizobium/Agrobacterium group</taxon>
        <taxon>Rhizobium</taxon>
    </lineage>
</organism>
<evidence type="ECO:0000313" key="2">
    <source>
        <dbReference type="Proteomes" id="UP000526625"/>
    </source>
</evidence>
<keyword evidence="2" id="KW-1185">Reference proteome</keyword>
<comment type="caution">
    <text evidence="1">The sequence shown here is derived from an EMBL/GenBank/DDBJ whole genome shotgun (WGS) entry which is preliminary data.</text>
</comment>
<proteinExistence type="predicted"/>
<evidence type="ECO:0000313" key="1">
    <source>
        <dbReference type="EMBL" id="MBB6494639.1"/>
    </source>
</evidence>
<accession>A0ABR6R624</accession>
<protein>
    <submittedName>
        <fullName evidence="1">Uncharacterized protein</fullName>
    </submittedName>
</protein>
<reference evidence="1 2" key="1">
    <citation type="submission" date="2020-08" db="EMBL/GenBank/DDBJ databases">
        <title>Genomic Encyclopedia of Type Strains, Phase IV (KMG-V): Genome sequencing to study the core and pangenomes of soil and plant-associated prokaryotes.</title>
        <authorList>
            <person name="Whitman W."/>
        </authorList>
    </citation>
    <scope>NUCLEOTIDE SEQUENCE [LARGE SCALE GENOMIC DNA]</scope>
    <source>
        <strain evidence="1 2">SEMIA 4059</strain>
    </source>
</reference>